<dbReference type="EMBL" id="GBRH01186927">
    <property type="protein sequence ID" value="JAE10969.1"/>
    <property type="molecule type" value="Transcribed_RNA"/>
</dbReference>
<organism evidence="1">
    <name type="scientific">Arundo donax</name>
    <name type="common">Giant reed</name>
    <name type="synonym">Donax arundinaceus</name>
    <dbReference type="NCBI Taxonomy" id="35708"/>
    <lineage>
        <taxon>Eukaryota</taxon>
        <taxon>Viridiplantae</taxon>
        <taxon>Streptophyta</taxon>
        <taxon>Embryophyta</taxon>
        <taxon>Tracheophyta</taxon>
        <taxon>Spermatophyta</taxon>
        <taxon>Magnoliopsida</taxon>
        <taxon>Liliopsida</taxon>
        <taxon>Poales</taxon>
        <taxon>Poaceae</taxon>
        <taxon>PACMAD clade</taxon>
        <taxon>Arundinoideae</taxon>
        <taxon>Arundineae</taxon>
        <taxon>Arundo</taxon>
    </lineage>
</organism>
<accession>A0A0A9FIB3</accession>
<name>A0A0A9FIB3_ARUDO</name>
<evidence type="ECO:0000313" key="1">
    <source>
        <dbReference type="EMBL" id="JAE10969.1"/>
    </source>
</evidence>
<dbReference type="AlphaFoldDB" id="A0A0A9FIB3"/>
<reference evidence="1" key="1">
    <citation type="submission" date="2014-09" db="EMBL/GenBank/DDBJ databases">
        <authorList>
            <person name="Magalhaes I.L.F."/>
            <person name="Oliveira U."/>
            <person name="Santos F.R."/>
            <person name="Vidigal T.H.D.A."/>
            <person name="Brescovit A.D."/>
            <person name="Santos A.J."/>
        </authorList>
    </citation>
    <scope>NUCLEOTIDE SEQUENCE</scope>
    <source>
        <tissue evidence="1">Shoot tissue taken approximately 20 cm above the soil surface</tissue>
    </source>
</reference>
<proteinExistence type="predicted"/>
<protein>
    <submittedName>
        <fullName evidence="1">Uncharacterized protein</fullName>
    </submittedName>
</protein>
<sequence>MDPVHSIVLHLMIAIDKMLVGEHTQHACCQVMPPISIPNALHYHSNPAC</sequence>
<reference evidence="1" key="2">
    <citation type="journal article" date="2015" name="Data Brief">
        <title>Shoot transcriptome of the giant reed, Arundo donax.</title>
        <authorList>
            <person name="Barrero R.A."/>
            <person name="Guerrero F.D."/>
            <person name="Moolhuijzen P."/>
            <person name="Goolsby J.A."/>
            <person name="Tidwell J."/>
            <person name="Bellgard S.E."/>
            <person name="Bellgard M.I."/>
        </authorList>
    </citation>
    <scope>NUCLEOTIDE SEQUENCE</scope>
    <source>
        <tissue evidence="1">Shoot tissue taken approximately 20 cm above the soil surface</tissue>
    </source>
</reference>